<dbReference type="PANTHER" id="PTHR12526">
    <property type="entry name" value="GLYCOSYLTRANSFERASE"/>
    <property type="match status" value="1"/>
</dbReference>
<dbReference type="PANTHER" id="PTHR12526:SF630">
    <property type="entry name" value="GLYCOSYLTRANSFERASE"/>
    <property type="match status" value="1"/>
</dbReference>
<evidence type="ECO:0000313" key="2">
    <source>
        <dbReference type="EMBL" id="MBM7713173.1"/>
    </source>
</evidence>
<comment type="caution">
    <text evidence="2">The sequence shown here is derived from an EMBL/GenBank/DDBJ whole genome shotgun (WGS) entry which is preliminary data.</text>
</comment>
<sequence>MNNYGVYFMTHSIETQRGGMTRAMIQRASLLSGQGKEIGIITFDFNPDYGDVIEHYCSIGLWNRKIGHFNVYEFFEKQSGEDDIPVEKGQSYRKQALRYGNYRLEKEFKENRLHAINCLSGKRKKEKRILFDQYGNVRQVAHYDPKTSEITKEMFFTKNGRLFFKRLFHPVTGKSAGCYWFDRNGKQVKAFRAVRDYREFFINAIVQQDEAAVLVSDSRFSDRVLFPIRNPKIAKLAVLHSNHLQFPFEYGSSLVPRNGNLLYQLSNLDGLIVLTESQAEDIRKRFGDRTTIHVIGHPAVMNEDIKGEYDPYTAVMLSRFQRIKQIPHAIKAFKKVVKQVPKARLEIWGFGKDEAKYKALIKRLKLENHVFVMGFTHQPFKVFRRAAFSIMTSKSEAFGMAIVESMAAGTPVICYDCKYGPSDLIEHGKNGLLVEADHINGLAEAMTGLFLNKEKRRALSLAAQKASKTHCGEVIAEKWLTVFEEAVKQKDRRIRLGKIDCELEQVSYPNAKEIVLQGRVQVKEKFIKQDISLALQLRRKKRLEDICVPLEMRWLDKGTAEFKGRLSCMNLPKGKWDVFVCVSCLNDHRMIQPVIKKGADIPKVKKNMGRAVLRFLEHEDGPRIKIYRSGRKEQIDFKRRPKLFYTRSIAKFRDILQEIQMKNAP</sequence>
<keyword evidence="3" id="KW-1185">Reference proteome</keyword>
<evidence type="ECO:0000313" key="3">
    <source>
        <dbReference type="Proteomes" id="UP000823485"/>
    </source>
</evidence>
<dbReference type="Pfam" id="PF00534">
    <property type="entry name" value="Glycos_transf_1"/>
    <property type="match status" value="1"/>
</dbReference>
<dbReference type="EMBL" id="JAFBFH010000001">
    <property type="protein sequence ID" value="MBM7713173.1"/>
    <property type="molecule type" value="Genomic_DNA"/>
</dbReference>
<dbReference type="Proteomes" id="UP000823485">
    <property type="component" value="Unassembled WGS sequence"/>
</dbReference>
<evidence type="ECO:0000259" key="1">
    <source>
        <dbReference type="Pfam" id="PF00534"/>
    </source>
</evidence>
<proteinExistence type="predicted"/>
<dbReference type="InterPro" id="IPR001296">
    <property type="entry name" value="Glyco_trans_1"/>
</dbReference>
<name>A0ABS2R2N5_9BACI</name>
<dbReference type="EC" id="2.4.1.52" evidence="2"/>
<reference evidence="2 3" key="1">
    <citation type="submission" date="2021-01" db="EMBL/GenBank/DDBJ databases">
        <title>Genomic Encyclopedia of Type Strains, Phase IV (KMG-IV): sequencing the most valuable type-strain genomes for metagenomic binning, comparative biology and taxonomic classification.</title>
        <authorList>
            <person name="Goeker M."/>
        </authorList>
    </citation>
    <scope>NUCLEOTIDE SEQUENCE [LARGE SCALE GENOMIC DNA]</scope>
    <source>
        <strain evidence="2 3">DSM 105453</strain>
    </source>
</reference>
<accession>A0ABS2R2N5</accession>
<organism evidence="2 3">
    <name type="scientific">Siminovitchia thermophila</name>
    <dbReference type="NCBI Taxonomy" id="1245522"/>
    <lineage>
        <taxon>Bacteria</taxon>
        <taxon>Bacillati</taxon>
        <taxon>Bacillota</taxon>
        <taxon>Bacilli</taxon>
        <taxon>Bacillales</taxon>
        <taxon>Bacillaceae</taxon>
        <taxon>Siminovitchia</taxon>
    </lineage>
</organism>
<keyword evidence="2" id="KW-0808">Transferase</keyword>
<dbReference type="SUPFAM" id="SSF53756">
    <property type="entry name" value="UDP-Glycosyltransferase/glycogen phosphorylase"/>
    <property type="match status" value="1"/>
</dbReference>
<gene>
    <name evidence="2" type="ORF">JOC94_000139</name>
</gene>
<keyword evidence="2" id="KW-0328">Glycosyltransferase</keyword>
<dbReference type="GO" id="GO:0047265">
    <property type="term" value="F:poly(glycerol-phosphate) alpha-glucosyltransferase activity"/>
    <property type="evidence" value="ECO:0007669"/>
    <property type="project" value="UniProtKB-EC"/>
</dbReference>
<protein>
    <submittedName>
        <fullName evidence="2">Poly(Glycerol-phosphate) alpha-glucosyltransferase</fullName>
        <ecNumber evidence="2">2.4.1.52</ecNumber>
    </submittedName>
</protein>
<feature type="domain" description="Glycosyl transferase family 1" evidence="1">
    <location>
        <begin position="310"/>
        <end position="465"/>
    </location>
</feature>
<dbReference type="Gene3D" id="3.40.50.2000">
    <property type="entry name" value="Glycogen Phosphorylase B"/>
    <property type="match status" value="3"/>
</dbReference>
<dbReference type="RefSeq" id="WP_205177873.1">
    <property type="nucleotide sequence ID" value="NZ_JAFBFH010000001.1"/>
</dbReference>